<keyword evidence="1" id="KW-1133">Transmembrane helix</keyword>
<reference evidence="2" key="2">
    <citation type="submission" date="2018-05" db="EMBL/GenBank/DDBJ databases">
        <title>OpunRS2 (Oryza punctata Reference Sequence Version 2).</title>
        <authorList>
            <person name="Zhang J."/>
            <person name="Kudrna D."/>
            <person name="Lee S."/>
            <person name="Talag J."/>
            <person name="Welchert J."/>
            <person name="Wing R.A."/>
        </authorList>
    </citation>
    <scope>NUCLEOTIDE SEQUENCE [LARGE SCALE GENOMIC DNA]</scope>
</reference>
<dbReference type="HOGENOM" id="CLU_2149834_0_0_1"/>
<sequence>MTTMRGRWICTRHDISGRRSRVGCLRACLPAMGYGVHANSLRMASFVHALHVGSGYQEFLPASFVLSIALSRITPCFYRKRLLQYAFSFLCSSFTLMVLSRSVCNHLSKARAYAGKISLEPSSNSLPFVVLHNHVPRNGA</sequence>
<name>A0A0E0JNV5_ORYPU</name>
<evidence type="ECO:0000313" key="3">
    <source>
        <dbReference type="Proteomes" id="UP000026962"/>
    </source>
</evidence>
<dbReference type="Proteomes" id="UP000026962">
    <property type="component" value="Chromosome 1"/>
</dbReference>
<accession>A0A0E0JNV5</accession>
<dbReference type="Gramene" id="OPUNC01G30420.1">
    <property type="protein sequence ID" value="OPUNC01G30420.1"/>
    <property type="gene ID" value="OPUNC01G30420"/>
</dbReference>
<protein>
    <submittedName>
        <fullName evidence="2">Uncharacterized protein</fullName>
    </submittedName>
</protein>
<keyword evidence="3" id="KW-1185">Reference proteome</keyword>
<dbReference type="AlphaFoldDB" id="A0A0E0JNV5"/>
<feature type="transmembrane region" description="Helical" evidence="1">
    <location>
        <begin position="85"/>
        <end position="103"/>
    </location>
</feature>
<keyword evidence="1" id="KW-0812">Transmembrane</keyword>
<organism evidence="2">
    <name type="scientific">Oryza punctata</name>
    <name type="common">Red rice</name>
    <dbReference type="NCBI Taxonomy" id="4537"/>
    <lineage>
        <taxon>Eukaryota</taxon>
        <taxon>Viridiplantae</taxon>
        <taxon>Streptophyta</taxon>
        <taxon>Embryophyta</taxon>
        <taxon>Tracheophyta</taxon>
        <taxon>Spermatophyta</taxon>
        <taxon>Magnoliopsida</taxon>
        <taxon>Liliopsida</taxon>
        <taxon>Poales</taxon>
        <taxon>Poaceae</taxon>
        <taxon>BOP clade</taxon>
        <taxon>Oryzoideae</taxon>
        <taxon>Oryzeae</taxon>
        <taxon>Oryzinae</taxon>
        <taxon>Oryza</taxon>
    </lineage>
</organism>
<evidence type="ECO:0000256" key="1">
    <source>
        <dbReference type="SAM" id="Phobius"/>
    </source>
</evidence>
<keyword evidence="1" id="KW-0472">Membrane</keyword>
<evidence type="ECO:0000313" key="2">
    <source>
        <dbReference type="EnsemblPlants" id="OPUNC01G30420.1"/>
    </source>
</evidence>
<reference evidence="2" key="1">
    <citation type="submission" date="2015-04" db="UniProtKB">
        <authorList>
            <consortium name="EnsemblPlants"/>
        </authorList>
    </citation>
    <scope>IDENTIFICATION</scope>
</reference>
<dbReference type="EnsemblPlants" id="OPUNC01G30420.1">
    <property type="protein sequence ID" value="OPUNC01G30420.1"/>
    <property type="gene ID" value="OPUNC01G30420"/>
</dbReference>
<proteinExistence type="predicted"/>
<dbReference type="OMA" id="GSGYQEF"/>